<dbReference type="InterPro" id="IPR036734">
    <property type="entry name" value="Neur_chan_lig-bd_sf"/>
</dbReference>
<name>A0A7R8X3R1_9CRUS</name>
<dbReference type="PANTHER" id="PTHR18945">
    <property type="entry name" value="NEUROTRANSMITTER GATED ION CHANNEL"/>
    <property type="match status" value="1"/>
</dbReference>
<dbReference type="AlphaFoldDB" id="A0A7R8X3R1"/>
<keyword evidence="1" id="KW-0812">Transmembrane</keyword>
<feature type="transmembrane region" description="Helical" evidence="1">
    <location>
        <begin position="356"/>
        <end position="375"/>
    </location>
</feature>
<dbReference type="InterPro" id="IPR006201">
    <property type="entry name" value="Neur_channel"/>
</dbReference>
<dbReference type="EMBL" id="CAJPEV010000377">
    <property type="protein sequence ID" value="CAG0884635.1"/>
    <property type="molecule type" value="Genomic_DNA"/>
</dbReference>
<feature type="domain" description="Neurotransmitter-gated ion-channel ligand-binding" evidence="2">
    <location>
        <begin position="176"/>
        <end position="337"/>
    </location>
</feature>
<dbReference type="Proteomes" id="UP000677054">
    <property type="component" value="Unassembled WGS sequence"/>
</dbReference>
<proteinExistence type="predicted"/>
<reference evidence="3" key="1">
    <citation type="submission" date="2020-11" db="EMBL/GenBank/DDBJ databases">
        <authorList>
            <person name="Tran Van P."/>
        </authorList>
    </citation>
    <scope>NUCLEOTIDE SEQUENCE</scope>
</reference>
<evidence type="ECO:0000313" key="4">
    <source>
        <dbReference type="Proteomes" id="UP000677054"/>
    </source>
</evidence>
<accession>A0A7R8X3R1</accession>
<evidence type="ECO:0000313" key="3">
    <source>
        <dbReference type="EMBL" id="CAD7243163.1"/>
    </source>
</evidence>
<keyword evidence="1" id="KW-1133">Transmembrane helix</keyword>
<evidence type="ECO:0000259" key="2">
    <source>
        <dbReference type="Pfam" id="PF02931"/>
    </source>
</evidence>
<evidence type="ECO:0000256" key="1">
    <source>
        <dbReference type="SAM" id="Phobius"/>
    </source>
</evidence>
<dbReference type="OrthoDB" id="6342135at2759"/>
<sequence length="508" mass="57580">MHSPTFVEQWRSESGEGQTSGYNRSRLFLVVACLAFLGEAVGITHESTKHLKDTLLQDYDSLVPPIPSDGKPVSVKLGPVVMSFRRDDLKGEAIWHFWMDSVSSDTFTSLTKVHPPGGFGIRWNLNALPPVEAMLTWLKRHPGEHPPAREKRMRTARWISIGWDVHLVSNPPPFYLKWNDERLAWEPSDHSNISELSLPSDKVWIPDITPYNEVSEDEFDSSLHQQRSSHAVVHSNGEVHFVPNLVFRTYCEGDLTHWPLDRQVCGIKFGSWVYDGNHVNLSLEGSPEDALDLSSFRESTHWTVVGTPIMTRNEIYYSCCPEPYIDLLANITFSRKPSLFYHTALFFPTIMTFMRIMMCLQVIGLIWSLLTLLIASTHNGVTSKLAQLSQTALGKVFCLFTEMPKELTEGEGNGTSAWTEILVSNFLDRLCFYTFLCTIAFNFAVNWPHRQLKILEMTTRDVLDLVVDTSSRNSLKTKILFARFISDIRESSGPDKLGLDGPQPDAPD</sequence>
<gene>
    <name evidence="3" type="ORF">DSTB1V02_LOCUS3096</name>
</gene>
<organism evidence="3">
    <name type="scientific">Darwinula stevensoni</name>
    <dbReference type="NCBI Taxonomy" id="69355"/>
    <lineage>
        <taxon>Eukaryota</taxon>
        <taxon>Metazoa</taxon>
        <taxon>Ecdysozoa</taxon>
        <taxon>Arthropoda</taxon>
        <taxon>Crustacea</taxon>
        <taxon>Oligostraca</taxon>
        <taxon>Ostracoda</taxon>
        <taxon>Podocopa</taxon>
        <taxon>Podocopida</taxon>
        <taxon>Darwinulocopina</taxon>
        <taxon>Darwinuloidea</taxon>
        <taxon>Darwinulidae</taxon>
        <taxon>Darwinula</taxon>
    </lineage>
</organism>
<dbReference type="GO" id="GO:0004888">
    <property type="term" value="F:transmembrane signaling receptor activity"/>
    <property type="evidence" value="ECO:0007669"/>
    <property type="project" value="InterPro"/>
</dbReference>
<dbReference type="Pfam" id="PF02931">
    <property type="entry name" value="Neur_chan_LBD"/>
    <property type="match status" value="1"/>
</dbReference>
<dbReference type="Gene3D" id="2.70.170.10">
    <property type="entry name" value="Neurotransmitter-gated ion-channel ligand-binding domain"/>
    <property type="match status" value="1"/>
</dbReference>
<dbReference type="CDD" id="cd18997">
    <property type="entry name" value="LGIC_ECD_nAChR"/>
    <property type="match status" value="1"/>
</dbReference>
<dbReference type="GO" id="GO:0005230">
    <property type="term" value="F:extracellular ligand-gated monoatomic ion channel activity"/>
    <property type="evidence" value="ECO:0007669"/>
    <property type="project" value="InterPro"/>
</dbReference>
<protein>
    <recommendedName>
        <fullName evidence="2">Neurotransmitter-gated ion-channel ligand-binding domain-containing protein</fullName>
    </recommendedName>
</protein>
<dbReference type="EMBL" id="LR899894">
    <property type="protein sequence ID" value="CAD7243163.1"/>
    <property type="molecule type" value="Genomic_DNA"/>
</dbReference>
<dbReference type="SUPFAM" id="SSF63712">
    <property type="entry name" value="Nicotinic receptor ligand binding domain-like"/>
    <property type="match status" value="1"/>
</dbReference>
<dbReference type="InterPro" id="IPR006202">
    <property type="entry name" value="Neur_chan_lig-bd"/>
</dbReference>
<dbReference type="GO" id="GO:0016020">
    <property type="term" value="C:membrane"/>
    <property type="evidence" value="ECO:0007669"/>
    <property type="project" value="InterPro"/>
</dbReference>
<keyword evidence="1" id="KW-0472">Membrane</keyword>
<dbReference type="FunFam" id="2.70.170.10:FF:000028">
    <property type="entry name" value="AcetylCholine Receptor"/>
    <property type="match status" value="1"/>
</dbReference>
<keyword evidence="4" id="KW-1185">Reference proteome</keyword>